<evidence type="ECO:0000313" key="3">
    <source>
        <dbReference type="Proteomes" id="UP000218231"/>
    </source>
</evidence>
<accession>A0A2A2L6K7</accession>
<comment type="caution">
    <text evidence="2">The sequence shown here is derived from an EMBL/GenBank/DDBJ whole genome shotgun (WGS) entry which is preliminary data.</text>
</comment>
<organism evidence="2 3">
    <name type="scientific">Diploscapter pachys</name>
    <dbReference type="NCBI Taxonomy" id="2018661"/>
    <lineage>
        <taxon>Eukaryota</taxon>
        <taxon>Metazoa</taxon>
        <taxon>Ecdysozoa</taxon>
        <taxon>Nematoda</taxon>
        <taxon>Chromadorea</taxon>
        <taxon>Rhabditida</taxon>
        <taxon>Rhabditina</taxon>
        <taxon>Rhabditomorpha</taxon>
        <taxon>Rhabditoidea</taxon>
        <taxon>Rhabditidae</taxon>
        <taxon>Diploscapter</taxon>
    </lineage>
</organism>
<reference evidence="2 3" key="1">
    <citation type="journal article" date="2017" name="Curr. Biol.">
        <title>Genome architecture and evolution of a unichromosomal asexual nematode.</title>
        <authorList>
            <person name="Fradin H."/>
            <person name="Zegar C."/>
            <person name="Gutwein M."/>
            <person name="Lucas J."/>
            <person name="Kovtun M."/>
            <person name="Corcoran D."/>
            <person name="Baugh L.R."/>
            <person name="Kiontke K."/>
            <person name="Gunsalus K."/>
            <person name="Fitch D.H."/>
            <person name="Piano F."/>
        </authorList>
    </citation>
    <scope>NUCLEOTIDE SEQUENCE [LARGE SCALE GENOMIC DNA]</scope>
    <source>
        <strain evidence="2">PF1309</strain>
    </source>
</reference>
<keyword evidence="1" id="KW-1133">Transmembrane helix</keyword>
<dbReference type="AlphaFoldDB" id="A0A2A2L6K7"/>
<protein>
    <submittedName>
        <fullName evidence="2">Uncharacterized protein</fullName>
    </submittedName>
</protein>
<dbReference type="Proteomes" id="UP000218231">
    <property type="component" value="Unassembled WGS sequence"/>
</dbReference>
<evidence type="ECO:0000313" key="2">
    <source>
        <dbReference type="EMBL" id="PAV81819.1"/>
    </source>
</evidence>
<keyword evidence="3" id="KW-1185">Reference proteome</keyword>
<keyword evidence="1" id="KW-0812">Transmembrane</keyword>
<proteinExistence type="predicted"/>
<evidence type="ECO:0000256" key="1">
    <source>
        <dbReference type="SAM" id="Phobius"/>
    </source>
</evidence>
<feature type="transmembrane region" description="Helical" evidence="1">
    <location>
        <begin position="34"/>
        <end position="55"/>
    </location>
</feature>
<sequence>MSTGTGYIIGNFLLTLNRYTAMKYPVRHKKVSRLSIGIVAFGYLLAATPLNLMTIDALIKYKKRNGVNIQSSEKVRLIVN</sequence>
<dbReference type="EMBL" id="LIAE01007123">
    <property type="protein sequence ID" value="PAV81819.1"/>
    <property type="molecule type" value="Genomic_DNA"/>
</dbReference>
<keyword evidence="1" id="KW-0472">Membrane</keyword>
<gene>
    <name evidence="2" type="ORF">WR25_00341</name>
</gene>
<name>A0A2A2L6K7_9BILA</name>